<dbReference type="AlphaFoldDB" id="A0A428PL31"/>
<name>A0A428PL31_9HYPO</name>
<evidence type="ECO:0000313" key="2">
    <source>
        <dbReference type="Proteomes" id="UP000288168"/>
    </source>
</evidence>
<organism evidence="1 2">
    <name type="scientific">Fusarium duplospermum</name>
    <dbReference type="NCBI Taxonomy" id="1325734"/>
    <lineage>
        <taxon>Eukaryota</taxon>
        <taxon>Fungi</taxon>
        <taxon>Dikarya</taxon>
        <taxon>Ascomycota</taxon>
        <taxon>Pezizomycotina</taxon>
        <taxon>Sordariomycetes</taxon>
        <taxon>Hypocreomycetidae</taxon>
        <taxon>Hypocreales</taxon>
        <taxon>Nectriaceae</taxon>
        <taxon>Fusarium</taxon>
        <taxon>Fusarium solani species complex</taxon>
    </lineage>
</organism>
<dbReference type="Proteomes" id="UP000288168">
    <property type="component" value="Unassembled WGS sequence"/>
</dbReference>
<evidence type="ECO:0000313" key="1">
    <source>
        <dbReference type="EMBL" id="RSL53735.1"/>
    </source>
</evidence>
<keyword evidence="2" id="KW-1185">Reference proteome</keyword>
<gene>
    <name evidence="1" type="ORF">CEP54_010230</name>
</gene>
<proteinExistence type="predicted"/>
<accession>A0A428PL31</accession>
<protein>
    <submittedName>
        <fullName evidence="1">Uncharacterized protein</fullName>
    </submittedName>
</protein>
<comment type="caution">
    <text evidence="1">The sequence shown here is derived from an EMBL/GenBank/DDBJ whole genome shotgun (WGS) entry which is preliminary data.</text>
</comment>
<reference evidence="1 2" key="1">
    <citation type="submission" date="2017-06" db="EMBL/GenBank/DDBJ databases">
        <title>Comparative genomic analysis of Ambrosia Fusariam Clade fungi.</title>
        <authorList>
            <person name="Stajich J.E."/>
            <person name="Carrillo J."/>
            <person name="Kijimoto T."/>
            <person name="Eskalen A."/>
            <person name="O'Donnell K."/>
            <person name="Kasson M."/>
        </authorList>
    </citation>
    <scope>NUCLEOTIDE SEQUENCE [LARGE SCALE GENOMIC DNA]</scope>
    <source>
        <strain evidence="1 2">NRRL62584</strain>
    </source>
</reference>
<sequence length="171" mass="19104">MCTPIIVWQFAEILHPSCLNYRTTPDRLTDANSHNVNLLTHLNSHKSNFSTFRTETFLPPLSHSTKHVTQDVVRLTDARKKLRQRVLNDSSSVFPISSVLLEQLEQAIDPGCVLIAPYESLEVLRYPEATCCCEERLGAEDCQVDMIAYGGEEEGIGSYTRPQGPQGRVAG</sequence>
<dbReference type="EMBL" id="NKCI01000119">
    <property type="protein sequence ID" value="RSL53735.1"/>
    <property type="molecule type" value="Genomic_DNA"/>
</dbReference>